<dbReference type="CDD" id="cd01749">
    <property type="entry name" value="GATase1_PB"/>
    <property type="match status" value="1"/>
</dbReference>
<feature type="binding site" evidence="6 8">
    <location>
        <begin position="182"/>
        <end position="183"/>
    </location>
    <ligand>
        <name>L-glutamine</name>
        <dbReference type="ChEBI" id="CHEBI:58359"/>
    </ligand>
</feature>
<dbReference type="GO" id="GO:0004359">
    <property type="term" value="F:glutaminase activity"/>
    <property type="evidence" value="ECO:0007669"/>
    <property type="project" value="UniProtKB-UniRule"/>
</dbReference>
<feature type="region of interest" description="Disordered" evidence="9">
    <location>
        <begin position="137"/>
        <end position="172"/>
    </location>
</feature>
<dbReference type="EMBL" id="LPWH01000004">
    <property type="protein sequence ID" value="POR05293.1"/>
    <property type="molecule type" value="Genomic_DNA"/>
</dbReference>
<organism evidence="10 11">
    <name type="scientific">Alkalispirochaeta sphaeroplastigenens</name>
    <dbReference type="NCBI Taxonomy" id="1187066"/>
    <lineage>
        <taxon>Bacteria</taxon>
        <taxon>Pseudomonadati</taxon>
        <taxon>Spirochaetota</taxon>
        <taxon>Spirochaetia</taxon>
        <taxon>Spirochaetales</taxon>
        <taxon>Spirochaetaceae</taxon>
        <taxon>Alkalispirochaeta</taxon>
    </lineage>
</organism>
<gene>
    <name evidence="6" type="primary">pdxT</name>
    <name evidence="10" type="ORF">AU468_02050</name>
</gene>
<dbReference type="RefSeq" id="WP_103679287.1">
    <property type="nucleotide sequence ID" value="NZ_LPWH01000004.1"/>
</dbReference>
<evidence type="ECO:0000256" key="4">
    <source>
        <dbReference type="ARBA" id="ARBA00023239"/>
    </source>
</evidence>
<evidence type="ECO:0000313" key="10">
    <source>
        <dbReference type="EMBL" id="POR05293.1"/>
    </source>
</evidence>
<dbReference type="PROSITE" id="PS01236">
    <property type="entry name" value="PDXT_SNO_1"/>
    <property type="match status" value="1"/>
</dbReference>
<dbReference type="AlphaFoldDB" id="A0A2S4K0K2"/>
<evidence type="ECO:0000256" key="7">
    <source>
        <dbReference type="PIRSR" id="PIRSR005639-1"/>
    </source>
</evidence>
<evidence type="ECO:0000256" key="5">
    <source>
        <dbReference type="ARBA" id="ARBA00049534"/>
    </source>
</evidence>
<dbReference type="Pfam" id="PF01174">
    <property type="entry name" value="SNO"/>
    <property type="match status" value="2"/>
</dbReference>
<dbReference type="NCBIfam" id="TIGR03800">
    <property type="entry name" value="PLP_synth_Pdx2"/>
    <property type="match status" value="1"/>
</dbReference>
<dbReference type="PANTHER" id="PTHR31559">
    <property type="entry name" value="PYRIDOXAL 5'-PHOSPHATE SYNTHASE SUBUNIT SNO"/>
    <property type="match status" value="1"/>
</dbReference>
<dbReference type="PROSITE" id="PS51273">
    <property type="entry name" value="GATASE_TYPE_1"/>
    <property type="match status" value="1"/>
</dbReference>
<evidence type="ECO:0000256" key="1">
    <source>
        <dbReference type="ARBA" id="ARBA00008345"/>
    </source>
</evidence>
<dbReference type="Proteomes" id="UP000237350">
    <property type="component" value="Unassembled WGS sequence"/>
</dbReference>
<evidence type="ECO:0000256" key="3">
    <source>
        <dbReference type="ARBA" id="ARBA00022962"/>
    </source>
</evidence>
<evidence type="ECO:0000256" key="8">
    <source>
        <dbReference type="PIRSR" id="PIRSR005639-2"/>
    </source>
</evidence>
<keyword evidence="11" id="KW-1185">Reference proteome</keyword>
<feature type="binding site" evidence="6 8">
    <location>
        <begin position="57"/>
        <end position="59"/>
    </location>
    <ligand>
        <name>L-glutamine</name>
        <dbReference type="ChEBI" id="CHEBI:58359"/>
    </ligand>
</feature>
<evidence type="ECO:0000256" key="2">
    <source>
        <dbReference type="ARBA" id="ARBA00022801"/>
    </source>
</evidence>
<comment type="catalytic activity">
    <reaction evidence="5 6">
        <text>L-glutamine + H2O = L-glutamate + NH4(+)</text>
        <dbReference type="Rhea" id="RHEA:15889"/>
        <dbReference type="ChEBI" id="CHEBI:15377"/>
        <dbReference type="ChEBI" id="CHEBI:28938"/>
        <dbReference type="ChEBI" id="CHEBI:29985"/>
        <dbReference type="ChEBI" id="CHEBI:58359"/>
        <dbReference type="EC" id="3.5.1.2"/>
    </reaction>
</comment>
<dbReference type="GO" id="GO:0006543">
    <property type="term" value="P:L-glutamine catabolic process"/>
    <property type="evidence" value="ECO:0007669"/>
    <property type="project" value="UniProtKB-UniRule"/>
</dbReference>
<comment type="caution">
    <text evidence="10">The sequence shown here is derived from an EMBL/GenBank/DDBJ whole genome shotgun (WGS) entry which is preliminary data.</text>
</comment>
<dbReference type="EC" id="4.3.3.6" evidence="6"/>
<dbReference type="GO" id="GO:0005829">
    <property type="term" value="C:cytosol"/>
    <property type="evidence" value="ECO:0007669"/>
    <property type="project" value="TreeGrafter"/>
</dbReference>
<dbReference type="GO" id="GO:0008614">
    <property type="term" value="P:pyridoxine metabolic process"/>
    <property type="evidence" value="ECO:0007669"/>
    <property type="project" value="TreeGrafter"/>
</dbReference>
<protein>
    <recommendedName>
        <fullName evidence="6">Pyridoxal 5'-phosphate synthase subunit PdxT</fullName>
        <ecNumber evidence="6">4.3.3.6</ecNumber>
    </recommendedName>
    <alternativeName>
        <fullName evidence="6">Pdx2</fullName>
    </alternativeName>
    <alternativeName>
        <fullName evidence="6">Pyridoxal 5'-phosphate synthase glutaminase subunit</fullName>
        <ecNumber evidence="6">3.5.1.2</ecNumber>
    </alternativeName>
</protein>
<comment type="pathway">
    <text evidence="6">Cofactor biosynthesis; pyridoxal 5'-phosphate biosynthesis.</text>
</comment>
<dbReference type="GO" id="GO:0042823">
    <property type="term" value="P:pyridoxal phosphate biosynthetic process"/>
    <property type="evidence" value="ECO:0007669"/>
    <property type="project" value="UniProtKB-UniRule"/>
</dbReference>
<keyword evidence="4 6" id="KW-0456">Lyase</keyword>
<feature type="active site" description="Charge relay system" evidence="6 7">
    <location>
        <position position="220"/>
    </location>
</feature>
<dbReference type="OrthoDB" id="9810320at2"/>
<keyword evidence="6" id="KW-0663">Pyridoxal phosphate</keyword>
<dbReference type="PIRSF" id="PIRSF005639">
    <property type="entry name" value="Glut_amidoT_SNO"/>
    <property type="match status" value="1"/>
</dbReference>
<feature type="binding site" evidence="6 8">
    <location>
        <position position="116"/>
    </location>
    <ligand>
        <name>L-glutamine</name>
        <dbReference type="ChEBI" id="CHEBI:58359"/>
    </ligand>
</feature>
<dbReference type="PANTHER" id="PTHR31559:SF0">
    <property type="entry name" value="PYRIDOXAL 5'-PHOSPHATE SYNTHASE SUBUNIT SNO1-RELATED"/>
    <property type="match status" value="1"/>
</dbReference>
<keyword evidence="3 6" id="KW-0315">Glutamine amidotransferase</keyword>
<evidence type="ECO:0000313" key="11">
    <source>
        <dbReference type="Proteomes" id="UP000237350"/>
    </source>
</evidence>
<feature type="active site" description="Nucleophile" evidence="6 7">
    <location>
        <position position="89"/>
    </location>
</feature>
<dbReference type="GO" id="GO:0036381">
    <property type="term" value="F:pyridoxal 5'-phosphate synthase (glutamine hydrolysing) activity"/>
    <property type="evidence" value="ECO:0007669"/>
    <property type="project" value="UniProtKB-UniRule"/>
</dbReference>
<dbReference type="EC" id="3.5.1.2" evidence="6"/>
<proteinExistence type="inferred from homology"/>
<dbReference type="UniPathway" id="UPA00245"/>
<reference evidence="11" key="1">
    <citation type="submission" date="2015-12" db="EMBL/GenBank/DDBJ databases">
        <authorList>
            <person name="Lodha T.D."/>
            <person name="Chintalapati S."/>
            <person name="Chintalapati V.R."/>
            <person name="Sravanthi T."/>
        </authorList>
    </citation>
    <scope>NUCLEOTIDE SEQUENCE [LARGE SCALE GENOMIC DNA]</scope>
    <source>
        <strain evidence="11">JC133</strain>
    </source>
</reference>
<dbReference type="Gene3D" id="3.40.50.880">
    <property type="match status" value="1"/>
</dbReference>
<sequence length="256" mass="27058">MCPPAVPPTGEAPLGVVALQGGFHRHCEMITRLGATARPVRQPRDLAGIGGLVIPGGESTTIGMLMERFGLIQAVRAAALEGLPILGTCAGAILLARTIEGSDQPRLGLMDITLKRNAYGRQIESFEAPLWGPLAEPGSLPDLPAETGPLKKPDPPAGANPRGESPCDTSSPFAPPLTGVFIRAPRITARDEQVEVLAFLDNEAVAVRQGNLLALTFHPELTEDPRAHHHFLAICRRATPWEPDAVQTARAVAVPG</sequence>
<comment type="subunit">
    <text evidence="6">In the presence of PdxS, forms a dodecamer of heterodimers. Only shows activity in the heterodimer.</text>
</comment>
<dbReference type="SUPFAM" id="SSF52317">
    <property type="entry name" value="Class I glutamine amidotransferase-like"/>
    <property type="match status" value="1"/>
</dbReference>
<keyword evidence="2 6" id="KW-0378">Hydrolase</keyword>
<feature type="active site" description="Charge relay system" evidence="6 7">
    <location>
        <position position="218"/>
    </location>
</feature>
<dbReference type="GO" id="GO:1903600">
    <property type="term" value="C:glutaminase complex"/>
    <property type="evidence" value="ECO:0007669"/>
    <property type="project" value="TreeGrafter"/>
</dbReference>
<name>A0A2S4K0K2_9SPIO</name>
<dbReference type="HAMAP" id="MF_01615">
    <property type="entry name" value="PdxT"/>
    <property type="match status" value="1"/>
</dbReference>
<evidence type="ECO:0000256" key="9">
    <source>
        <dbReference type="SAM" id="MobiDB-lite"/>
    </source>
</evidence>
<comment type="function">
    <text evidence="6">Catalyzes the hydrolysis of glutamine to glutamate and ammonia as part of the biosynthesis of pyridoxal 5'-phosphate. The resulting ammonia molecule is channeled to the active site of PdxS.</text>
</comment>
<comment type="catalytic activity">
    <reaction evidence="6">
        <text>aldehydo-D-ribose 5-phosphate + D-glyceraldehyde 3-phosphate + L-glutamine = pyridoxal 5'-phosphate + L-glutamate + phosphate + 3 H2O + H(+)</text>
        <dbReference type="Rhea" id="RHEA:31507"/>
        <dbReference type="ChEBI" id="CHEBI:15377"/>
        <dbReference type="ChEBI" id="CHEBI:15378"/>
        <dbReference type="ChEBI" id="CHEBI:29985"/>
        <dbReference type="ChEBI" id="CHEBI:43474"/>
        <dbReference type="ChEBI" id="CHEBI:58273"/>
        <dbReference type="ChEBI" id="CHEBI:58359"/>
        <dbReference type="ChEBI" id="CHEBI:59776"/>
        <dbReference type="ChEBI" id="CHEBI:597326"/>
        <dbReference type="EC" id="4.3.3.6"/>
    </reaction>
</comment>
<dbReference type="InterPro" id="IPR021196">
    <property type="entry name" value="PdxT/SNO_CS"/>
</dbReference>
<dbReference type="InterPro" id="IPR002161">
    <property type="entry name" value="PdxT/SNO"/>
</dbReference>
<accession>A0A2S4K0K2</accession>
<evidence type="ECO:0000256" key="6">
    <source>
        <dbReference type="HAMAP-Rule" id="MF_01615"/>
    </source>
</evidence>
<comment type="similarity">
    <text evidence="1 6">Belongs to the glutaminase PdxT/SNO family.</text>
</comment>
<dbReference type="PROSITE" id="PS51130">
    <property type="entry name" value="PDXT_SNO_2"/>
    <property type="match status" value="1"/>
</dbReference>
<dbReference type="InterPro" id="IPR029062">
    <property type="entry name" value="Class_I_gatase-like"/>
</dbReference>